<dbReference type="AlphaFoldDB" id="A0AAD0W6S3"/>
<dbReference type="KEGG" id="ppis:B1L02_21030"/>
<evidence type="ECO:0000256" key="1">
    <source>
        <dbReference type="SAM" id="Phobius"/>
    </source>
</evidence>
<organism evidence="2 3">
    <name type="scientific">Pseudoalteromonas piscicida</name>
    <dbReference type="NCBI Taxonomy" id="43662"/>
    <lineage>
        <taxon>Bacteria</taxon>
        <taxon>Pseudomonadati</taxon>
        <taxon>Pseudomonadota</taxon>
        <taxon>Gammaproteobacteria</taxon>
        <taxon>Alteromonadales</taxon>
        <taxon>Pseudoalteromonadaceae</taxon>
        <taxon>Pseudoalteromonas</taxon>
    </lineage>
</organism>
<accession>A0AAD0W6S3</accession>
<proteinExistence type="predicted"/>
<dbReference type="Proteomes" id="UP000258102">
    <property type="component" value="Chromosome 2"/>
</dbReference>
<sequence length="64" mass="7399">MYCVALLKGRYVIEVCKDQDDGVLLLRDEWLTDGNGEPLFRLFECIRLVCVVVLVCFVSWYSPP</sequence>
<evidence type="ECO:0000313" key="2">
    <source>
        <dbReference type="EMBL" id="AXR04263.1"/>
    </source>
</evidence>
<dbReference type="EMBL" id="CP031762">
    <property type="protein sequence ID" value="AXR04263.1"/>
    <property type="molecule type" value="Genomic_DNA"/>
</dbReference>
<protein>
    <submittedName>
        <fullName evidence="2">Uncharacterized protein</fullName>
    </submittedName>
</protein>
<feature type="transmembrane region" description="Helical" evidence="1">
    <location>
        <begin position="45"/>
        <end position="62"/>
    </location>
</feature>
<evidence type="ECO:0000313" key="3">
    <source>
        <dbReference type="Proteomes" id="UP000258102"/>
    </source>
</evidence>
<name>A0AAD0W6S3_PSEO7</name>
<keyword evidence="1" id="KW-0472">Membrane</keyword>
<reference evidence="2 3" key="1">
    <citation type="submission" date="2018-08" db="EMBL/GenBank/DDBJ databases">
        <title>Whole Genome Sequences of Two Pseudoalteromonas piscicida Strains, DE1-A and DE2-A, which Exhibit Strong Antibacterial Activity against Vibrio vulnificus.</title>
        <authorList>
            <person name="Richards G.P."/>
            <person name="Needleman D.S."/>
            <person name="Watson M.A."/>
            <person name="Polson S.W."/>
        </authorList>
    </citation>
    <scope>NUCLEOTIDE SEQUENCE [LARGE SCALE GENOMIC DNA]</scope>
    <source>
        <strain evidence="2 3">DE2-A</strain>
    </source>
</reference>
<keyword evidence="1" id="KW-1133">Transmembrane helix</keyword>
<gene>
    <name evidence="2" type="ORF">D0511_20260</name>
</gene>
<keyword evidence="1" id="KW-0812">Transmembrane</keyword>